<keyword evidence="6 8" id="KW-0472">Membrane</keyword>
<keyword evidence="4 8" id="KW-0812">Transmembrane</keyword>
<comment type="subcellular location">
    <subcellularLocation>
        <location evidence="1">Cell membrane</location>
        <topology evidence="1">Multi-pass membrane protein</topology>
    </subcellularLocation>
</comment>
<evidence type="ECO:0000256" key="7">
    <source>
        <dbReference type="ARBA" id="ARBA00038076"/>
    </source>
</evidence>
<evidence type="ECO:0000256" key="6">
    <source>
        <dbReference type="ARBA" id="ARBA00023136"/>
    </source>
</evidence>
<organism evidence="11 12">
    <name type="scientific">Lysinibacter cavernae</name>
    <dbReference type="NCBI Taxonomy" id="1640652"/>
    <lineage>
        <taxon>Bacteria</taxon>
        <taxon>Bacillati</taxon>
        <taxon>Actinomycetota</taxon>
        <taxon>Actinomycetes</taxon>
        <taxon>Micrococcales</taxon>
        <taxon>Microbacteriaceae</taxon>
        <taxon>Lysinibacter</taxon>
    </lineage>
</organism>
<protein>
    <submittedName>
        <fullName evidence="11">Putative ABC transport system permease protein</fullName>
    </submittedName>
</protein>
<dbReference type="GO" id="GO:0005886">
    <property type="term" value="C:plasma membrane"/>
    <property type="evidence" value="ECO:0007669"/>
    <property type="project" value="UniProtKB-SubCell"/>
</dbReference>
<feature type="transmembrane region" description="Helical" evidence="8">
    <location>
        <begin position="15"/>
        <end position="40"/>
    </location>
</feature>
<comment type="similarity">
    <text evidence="7">Belongs to the ABC-4 integral membrane protein family.</text>
</comment>
<feature type="domain" description="MacB-like periplasmic core" evidence="10">
    <location>
        <begin position="19"/>
        <end position="222"/>
    </location>
</feature>
<feature type="transmembrane region" description="Helical" evidence="8">
    <location>
        <begin position="297"/>
        <end position="320"/>
    </location>
</feature>
<keyword evidence="2" id="KW-0813">Transport</keyword>
<dbReference type="InterPro" id="IPR003838">
    <property type="entry name" value="ABC3_permease_C"/>
</dbReference>
<dbReference type="Pfam" id="PF02687">
    <property type="entry name" value="FtsX"/>
    <property type="match status" value="1"/>
</dbReference>
<evidence type="ECO:0000256" key="5">
    <source>
        <dbReference type="ARBA" id="ARBA00022989"/>
    </source>
</evidence>
<name>A0A7X5QZC2_9MICO</name>
<dbReference type="AlphaFoldDB" id="A0A7X5QZC2"/>
<evidence type="ECO:0000256" key="8">
    <source>
        <dbReference type="SAM" id="Phobius"/>
    </source>
</evidence>
<dbReference type="PANTHER" id="PTHR43738:SF1">
    <property type="entry name" value="HEMIN TRANSPORT SYSTEM PERMEASE PROTEIN HRTB-RELATED"/>
    <property type="match status" value="1"/>
</dbReference>
<evidence type="ECO:0000256" key="3">
    <source>
        <dbReference type="ARBA" id="ARBA00022475"/>
    </source>
</evidence>
<evidence type="ECO:0000256" key="4">
    <source>
        <dbReference type="ARBA" id="ARBA00022692"/>
    </source>
</evidence>
<dbReference type="EMBL" id="JAAMOX010000001">
    <property type="protein sequence ID" value="NIH52771.1"/>
    <property type="molecule type" value="Genomic_DNA"/>
</dbReference>
<dbReference type="PANTHER" id="PTHR43738">
    <property type="entry name" value="ABC TRANSPORTER, MEMBRANE PROTEIN"/>
    <property type="match status" value="1"/>
</dbReference>
<evidence type="ECO:0000256" key="2">
    <source>
        <dbReference type="ARBA" id="ARBA00022448"/>
    </source>
</evidence>
<keyword evidence="5 8" id="KW-1133">Transmembrane helix</keyword>
<feature type="transmembrane region" description="Helical" evidence="8">
    <location>
        <begin position="246"/>
        <end position="270"/>
    </location>
</feature>
<dbReference type="InterPro" id="IPR051125">
    <property type="entry name" value="ABC-4/HrtB_transporter"/>
</dbReference>
<evidence type="ECO:0000313" key="12">
    <source>
        <dbReference type="Proteomes" id="UP000541033"/>
    </source>
</evidence>
<evidence type="ECO:0000256" key="1">
    <source>
        <dbReference type="ARBA" id="ARBA00004651"/>
    </source>
</evidence>
<comment type="caution">
    <text evidence="11">The sequence shown here is derived from an EMBL/GenBank/DDBJ whole genome shotgun (WGS) entry which is preliminary data.</text>
</comment>
<evidence type="ECO:0000259" key="9">
    <source>
        <dbReference type="Pfam" id="PF02687"/>
    </source>
</evidence>
<feature type="transmembrane region" description="Helical" evidence="8">
    <location>
        <begin position="332"/>
        <end position="351"/>
    </location>
</feature>
<reference evidence="11 12" key="1">
    <citation type="submission" date="2020-02" db="EMBL/GenBank/DDBJ databases">
        <title>Sequencing the genomes of 1000 actinobacteria strains.</title>
        <authorList>
            <person name="Klenk H.-P."/>
        </authorList>
    </citation>
    <scope>NUCLEOTIDE SEQUENCE [LARGE SCALE GENOMIC DNA]</scope>
    <source>
        <strain evidence="11 12">DSM 27960</strain>
    </source>
</reference>
<gene>
    <name evidence="11" type="ORF">FHX76_000639</name>
</gene>
<evidence type="ECO:0000313" key="11">
    <source>
        <dbReference type="EMBL" id="NIH52771.1"/>
    </source>
</evidence>
<keyword evidence="12" id="KW-1185">Reference proteome</keyword>
<dbReference type="Proteomes" id="UP000541033">
    <property type="component" value="Unassembled WGS sequence"/>
</dbReference>
<feature type="domain" description="ABC3 transporter permease C-terminal" evidence="9">
    <location>
        <begin position="248"/>
        <end position="358"/>
    </location>
</feature>
<keyword evidence="3" id="KW-1003">Cell membrane</keyword>
<dbReference type="Pfam" id="PF12704">
    <property type="entry name" value="MacB_PCD"/>
    <property type="match status" value="1"/>
</dbReference>
<evidence type="ECO:0000259" key="10">
    <source>
        <dbReference type="Pfam" id="PF12704"/>
    </source>
</evidence>
<accession>A0A7X5QZC2</accession>
<proteinExistence type="inferred from homology"/>
<dbReference type="InterPro" id="IPR025857">
    <property type="entry name" value="MacB_PCD"/>
</dbReference>
<sequence>MFVAWRELAVARGRFALIGSVVTLITVLVGFLGGLTFGLANANISALTSLTANTIVFGSGDSADTSQEPTYASSQVTANELAMWRGAHGVEHAEPLGIATVKAFAANGDSSAITLFGVSSSFDSVGGSQQLPTSDDGIVLSAAAAKNLGALQGDDVTVAGTTFTVDAVNGNSEYSHTGVAYASLDNWRVIVGQQTGGGEQPFATVFAVTASGADLAKIDAEAGTTATGIWTSLLSLESFKSEIGSLGMMMALLFGISALVIGAFFTVWTLQRHGDVAVLKALGASTASLVKDALGQALAVLVAGVGLGLILTIGLGLLAASALPFVLSPLTTLLPAAIMIVLGLAGAAFALRSVTTVDPLAALSGRNS</sequence>
<dbReference type="RefSeq" id="WP_167147806.1">
    <property type="nucleotide sequence ID" value="NZ_JAAMOX010000001.1"/>
</dbReference>